<evidence type="ECO:0008006" key="5">
    <source>
        <dbReference type="Google" id="ProtNLM"/>
    </source>
</evidence>
<gene>
    <name evidence="3" type="ORF">ACIBG2_35325</name>
</gene>
<organism evidence="3 4">
    <name type="scientific">Nonomuraea typhae</name>
    <dbReference type="NCBI Taxonomy" id="2603600"/>
    <lineage>
        <taxon>Bacteria</taxon>
        <taxon>Bacillati</taxon>
        <taxon>Actinomycetota</taxon>
        <taxon>Actinomycetes</taxon>
        <taxon>Streptosporangiales</taxon>
        <taxon>Streptosporangiaceae</taxon>
        <taxon>Nonomuraea</taxon>
    </lineage>
</organism>
<dbReference type="EMBL" id="JBITGY010000010">
    <property type="protein sequence ID" value="MFI6502695.1"/>
    <property type="molecule type" value="Genomic_DNA"/>
</dbReference>
<dbReference type="RefSeq" id="WP_397088152.1">
    <property type="nucleotide sequence ID" value="NZ_JBITGY010000010.1"/>
</dbReference>
<feature type="compositionally biased region" description="Low complexity" evidence="1">
    <location>
        <begin position="44"/>
        <end position="58"/>
    </location>
</feature>
<evidence type="ECO:0000313" key="4">
    <source>
        <dbReference type="Proteomes" id="UP001612741"/>
    </source>
</evidence>
<keyword evidence="2" id="KW-0732">Signal</keyword>
<keyword evidence="4" id="KW-1185">Reference proteome</keyword>
<feature type="region of interest" description="Disordered" evidence="1">
    <location>
        <begin position="30"/>
        <end position="63"/>
    </location>
</feature>
<name>A0ABW7Z3E0_9ACTN</name>
<proteinExistence type="predicted"/>
<sequence>MAAPRLMTCVLALATLTACSSGGGTLTGGEPVARGVAGGPGSAPPSTGTSSAPPGGTALTPEGYKSELSTRKQEMAGAIGSMMGAKSVKTLDQRVERAEAALRGAADALALVSPPPEVKAQHDAYVGSLRAAAAQFGSTLGKVGSRDVCTPGGVLTDLGAALKQLDAAGAALQAAGDYPADVVSVKAAAKQNRRLKTGQFLKKESLTGRSSMQIHNGSTRDAVVTLMRGDSKAFSVYVGKKKKYKVRGVRDGKYRIYFTHGVDWDGKSKAFTRDCSFERFRSSVRFKTTYTATQIRWNDWKITLHAITGGNAPTDEVDPEGFPK</sequence>
<evidence type="ECO:0000313" key="3">
    <source>
        <dbReference type="EMBL" id="MFI6502695.1"/>
    </source>
</evidence>
<feature type="signal peptide" evidence="2">
    <location>
        <begin position="1"/>
        <end position="20"/>
    </location>
</feature>
<reference evidence="3 4" key="1">
    <citation type="submission" date="2024-10" db="EMBL/GenBank/DDBJ databases">
        <title>The Natural Products Discovery Center: Release of the First 8490 Sequenced Strains for Exploring Actinobacteria Biosynthetic Diversity.</title>
        <authorList>
            <person name="Kalkreuter E."/>
            <person name="Kautsar S.A."/>
            <person name="Yang D."/>
            <person name="Bader C.D."/>
            <person name="Teijaro C.N."/>
            <person name="Fluegel L."/>
            <person name="Davis C.M."/>
            <person name="Simpson J.R."/>
            <person name="Lauterbach L."/>
            <person name="Steele A.D."/>
            <person name="Gui C."/>
            <person name="Meng S."/>
            <person name="Li G."/>
            <person name="Viehrig K."/>
            <person name="Ye F."/>
            <person name="Su P."/>
            <person name="Kiefer A.F."/>
            <person name="Nichols A."/>
            <person name="Cepeda A.J."/>
            <person name="Yan W."/>
            <person name="Fan B."/>
            <person name="Jiang Y."/>
            <person name="Adhikari A."/>
            <person name="Zheng C.-J."/>
            <person name="Schuster L."/>
            <person name="Cowan T.M."/>
            <person name="Smanski M.J."/>
            <person name="Chevrette M.G."/>
            <person name="De Carvalho L.P.S."/>
            <person name="Shen B."/>
        </authorList>
    </citation>
    <scope>NUCLEOTIDE SEQUENCE [LARGE SCALE GENOMIC DNA]</scope>
    <source>
        <strain evidence="3 4">NPDC050545</strain>
    </source>
</reference>
<evidence type="ECO:0000256" key="1">
    <source>
        <dbReference type="SAM" id="MobiDB-lite"/>
    </source>
</evidence>
<evidence type="ECO:0000256" key="2">
    <source>
        <dbReference type="SAM" id="SignalP"/>
    </source>
</evidence>
<dbReference type="Proteomes" id="UP001612741">
    <property type="component" value="Unassembled WGS sequence"/>
</dbReference>
<comment type="caution">
    <text evidence="3">The sequence shown here is derived from an EMBL/GenBank/DDBJ whole genome shotgun (WGS) entry which is preliminary data.</text>
</comment>
<dbReference type="PROSITE" id="PS51257">
    <property type="entry name" value="PROKAR_LIPOPROTEIN"/>
    <property type="match status" value="1"/>
</dbReference>
<accession>A0ABW7Z3E0</accession>
<feature type="chain" id="PRO_5046048801" description="Lipoprotein" evidence="2">
    <location>
        <begin position="21"/>
        <end position="324"/>
    </location>
</feature>
<protein>
    <recommendedName>
        <fullName evidence="5">Lipoprotein</fullName>
    </recommendedName>
</protein>